<dbReference type="OrthoDB" id="9798046at2"/>
<dbReference type="Proteomes" id="UP000008209">
    <property type="component" value="Chromosome"/>
</dbReference>
<proteinExistence type="inferred from homology"/>
<dbReference type="EMBL" id="CP002457">
    <property type="protein sequence ID" value="ADV55083.1"/>
    <property type="molecule type" value="Genomic_DNA"/>
</dbReference>
<reference evidence="3 4" key="1">
    <citation type="submission" date="2011-01" db="EMBL/GenBank/DDBJ databases">
        <title>Complete sequence of Shewanella putrefaciens 200.</title>
        <authorList>
            <consortium name="US DOE Joint Genome Institute"/>
            <person name="Lucas S."/>
            <person name="Copeland A."/>
            <person name="Lapidus A."/>
            <person name="Cheng J.-F."/>
            <person name="Bruce D."/>
            <person name="Goodwin L."/>
            <person name="Pitluck S."/>
            <person name="Munk A.C."/>
            <person name="Detter J.C."/>
            <person name="Han C."/>
            <person name="Tapia R."/>
            <person name="Land M."/>
            <person name="Hauser L."/>
            <person name="Chang Y.-J."/>
            <person name="Jeffries C."/>
            <person name="Kyrpides N."/>
            <person name="Ivanova N."/>
            <person name="Mikhailova N."/>
            <person name="Kolker E."/>
            <person name="Lawrence C."/>
            <person name="McCue L.A."/>
            <person name="DiChristina T."/>
            <person name="Nealson K."/>
            <person name="Fredrickson J.K."/>
            <person name="Woyke T."/>
        </authorList>
    </citation>
    <scope>NUCLEOTIDE SEQUENCE [LARGE SCALE GENOMIC DNA]</scope>
    <source>
        <strain evidence="3 4">200</strain>
    </source>
</reference>
<dbReference type="HOGENOM" id="CLU_147162_11_1_6"/>
<dbReference type="InterPro" id="IPR051803">
    <property type="entry name" value="TA_system_RelE-like_toxin"/>
</dbReference>
<dbReference type="PANTHER" id="PTHR33755">
    <property type="entry name" value="TOXIN PARE1-RELATED"/>
    <property type="match status" value="1"/>
</dbReference>
<evidence type="ECO:0000313" key="4">
    <source>
        <dbReference type="Proteomes" id="UP000008209"/>
    </source>
</evidence>
<evidence type="ECO:0000313" key="3">
    <source>
        <dbReference type="EMBL" id="ADV55083.1"/>
    </source>
</evidence>
<dbReference type="Pfam" id="PF05016">
    <property type="entry name" value="ParE_toxin"/>
    <property type="match status" value="1"/>
</dbReference>
<evidence type="ECO:0000256" key="1">
    <source>
        <dbReference type="ARBA" id="ARBA00006226"/>
    </source>
</evidence>
<dbReference type="KEGG" id="shp:Sput200_2674"/>
<dbReference type="PATRIC" id="fig|399804.5.peg.2766"/>
<keyword evidence="2" id="KW-1277">Toxin-antitoxin system</keyword>
<name>E6XG05_SHEP2</name>
<evidence type="ECO:0000256" key="2">
    <source>
        <dbReference type="ARBA" id="ARBA00022649"/>
    </source>
</evidence>
<comment type="similarity">
    <text evidence="1">Belongs to the RelE toxin family.</text>
</comment>
<dbReference type="Gene3D" id="3.30.2310.20">
    <property type="entry name" value="RelE-like"/>
    <property type="match status" value="1"/>
</dbReference>
<organism evidence="3 4">
    <name type="scientific">Shewanella putrefaciens (strain 200)</name>
    <dbReference type="NCBI Taxonomy" id="399804"/>
    <lineage>
        <taxon>Bacteria</taxon>
        <taxon>Pseudomonadati</taxon>
        <taxon>Pseudomonadota</taxon>
        <taxon>Gammaproteobacteria</taxon>
        <taxon>Alteromonadales</taxon>
        <taxon>Shewanellaceae</taxon>
        <taxon>Shewanella</taxon>
    </lineage>
</organism>
<dbReference type="InterPro" id="IPR035093">
    <property type="entry name" value="RelE/ParE_toxin_dom_sf"/>
</dbReference>
<dbReference type="InterPro" id="IPR007712">
    <property type="entry name" value="RelE/ParE_toxin"/>
</dbReference>
<dbReference type="AlphaFoldDB" id="E6XG05"/>
<gene>
    <name evidence="3" type="ordered locus">Sput200_2674</name>
</gene>
<sequence>MRVKWLRNVAQHLEDAYDYLEKDNPEVAQAFVQDVYRLVNLLPVQPAMGRAGRVVGTREQIIQDYPFIIPYRVKQDEIHILRIFHTRLRLPSQW</sequence>
<accession>E6XG05</accession>
<protein>
    <submittedName>
        <fullName evidence="3">Plasmid stabilization system</fullName>
    </submittedName>
</protein>